<name>A0A9D4LAL7_DREPO</name>
<keyword evidence="2" id="KW-1185">Reference proteome</keyword>
<reference evidence="1" key="1">
    <citation type="journal article" date="2019" name="bioRxiv">
        <title>The Genome of the Zebra Mussel, Dreissena polymorpha: A Resource for Invasive Species Research.</title>
        <authorList>
            <person name="McCartney M.A."/>
            <person name="Auch B."/>
            <person name="Kono T."/>
            <person name="Mallez S."/>
            <person name="Zhang Y."/>
            <person name="Obille A."/>
            <person name="Becker A."/>
            <person name="Abrahante J.E."/>
            <person name="Garbe J."/>
            <person name="Badalamenti J.P."/>
            <person name="Herman A."/>
            <person name="Mangelson H."/>
            <person name="Liachko I."/>
            <person name="Sullivan S."/>
            <person name="Sone E.D."/>
            <person name="Koren S."/>
            <person name="Silverstein K.A.T."/>
            <person name="Beckman K.B."/>
            <person name="Gohl D.M."/>
        </authorList>
    </citation>
    <scope>NUCLEOTIDE SEQUENCE</scope>
    <source>
        <strain evidence="1">Duluth1</strain>
        <tissue evidence="1">Whole animal</tissue>
    </source>
</reference>
<dbReference type="EMBL" id="JAIWYP010000003">
    <property type="protein sequence ID" value="KAH3855065.1"/>
    <property type="molecule type" value="Genomic_DNA"/>
</dbReference>
<accession>A0A9D4LAL7</accession>
<evidence type="ECO:0000313" key="1">
    <source>
        <dbReference type="EMBL" id="KAH3855065.1"/>
    </source>
</evidence>
<dbReference type="Proteomes" id="UP000828390">
    <property type="component" value="Unassembled WGS sequence"/>
</dbReference>
<protein>
    <submittedName>
        <fullName evidence="1">Uncharacterized protein</fullName>
    </submittedName>
</protein>
<proteinExistence type="predicted"/>
<gene>
    <name evidence="1" type="ORF">DPMN_097625</name>
</gene>
<comment type="caution">
    <text evidence="1">The sequence shown here is derived from an EMBL/GenBank/DDBJ whole genome shotgun (WGS) entry which is preliminary data.</text>
</comment>
<reference evidence="1" key="2">
    <citation type="submission" date="2020-11" db="EMBL/GenBank/DDBJ databases">
        <authorList>
            <person name="McCartney M.A."/>
            <person name="Auch B."/>
            <person name="Kono T."/>
            <person name="Mallez S."/>
            <person name="Becker A."/>
            <person name="Gohl D.M."/>
            <person name="Silverstein K.A.T."/>
            <person name="Koren S."/>
            <person name="Bechman K.B."/>
            <person name="Herman A."/>
            <person name="Abrahante J.E."/>
            <person name="Garbe J."/>
        </authorList>
    </citation>
    <scope>NUCLEOTIDE SEQUENCE</scope>
    <source>
        <strain evidence="1">Duluth1</strain>
        <tissue evidence="1">Whole animal</tissue>
    </source>
</reference>
<evidence type="ECO:0000313" key="2">
    <source>
        <dbReference type="Proteomes" id="UP000828390"/>
    </source>
</evidence>
<dbReference type="AlphaFoldDB" id="A0A9D4LAL7"/>
<sequence>MRKFYSSQQQDNESVDKYAIRLEEIFDQAVQLKAVRWTDTDILKKVLQAGLTRDLEHMSIYQCDKIDK</sequence>
<organism evidence="1 2">
    <name type="scientific">Dreissena polymorpha</name>
    <name type="common">Zebra mussel</name>
    <name type="synonym">Mytilus polymorpha</name>
    <dbReference type="NCBI Taxonomy" id="45954"/>
    <lineage>
        <taxon>Eukaryota</taxon>
        <taxon>Metazoa</taxon>
        <taxon>Spiralia</taxon>
        <taxon>Lophotrochozoa</taxon>
        <taxon>Mollusca</taxon>
        <taxon>Bivalvia</taxon>
        <taxon>Autobranchia</taxon>
        <taxon>Heteroconchia</taxon>
        <taxon>Euheterodonta</taxon>
        <taxon>Imparidentia</taxon>
        <taxon>Neoheterodontei</taxon>
        <taxon>Myida</taxon>
        <taxon>Dreissenoidea</taxon>
        <taxon>Dreissenidae</taxon>
        <taxon>Dreissena</taxon>
    </lineage>
</organism>